<dbReference type="Pfam" id="PF00293">
    <property type="entry name" value="NUDIX"/>
    <property type="match status" value="1"/>
</dbReference>
<dbReference type="Proteomes" id="UP000488956">
    <property type="component" value="Unassembled WGS sequence"/>
</dbReference>
<dbReference type="InterPro" id="IPR015797">
    <property type="entry name" value="NUDIX_hydrolase-like_dom_sf"/>
</dbReference>
<dbReference type="GO" id="GO:0019693">
    <property type="term" value="P:ribose phosphate metabolic process"/>
    <property type="evidence" value="ECO:0007669"/>
    <property type="project" value="TreeGrafter"/>
</dbReference>
<dbReference type="EMBL" id="QXFX01000271">
    <property type="protein sequence ID" value="KAE9122676.1"/>
    <property type="molecule type" value="Genomic_DNA"/>
</dbReference>
<gene>
    <name evidence="11" type="ORF">PF001_g6591</name>
    <name evidence="10" type="ORF">PF002_g8039</name>
    <name evidence="9" type="ORF">PF004_g6276</name>
    <name evidence="8" type="ORF">PF005_g7186</name>
    <name evidence="7" type="ORF">PF006_g3966</name>
    <name evidence="6" type="ORF">PF007_g7309</name>
    <name evidence="12" type="ORF">PF008_g5431</name>
    <name evidence="3" type="ORF">PF009_g7888</name>
    <name evidence="5" type="ORF">PF010_g6659</name>
    <name evidence="4" type="ORF">PF011_g5658</name>
</gene>
<evidence type="ECO:0000313" key="10">
    <source>
        <dbReference type="EMBL" id="KAE9243879.1"/>
    </source>
</evidence>
<dbReference type="Proteomes" id="UP000440732">
    <property type="component" value="Unassembled WGS sequence"/>
</dbReference>
<dbReference type="Gene3D" id="3.90.79.10">
    <property type="entry name" value="Nucleoside Triphosphate Pyrophosphohydrolase"/>
    <property type="match status" value="1"/>
</dbReference>
<dbReference type="SUPFAM" id="SSF55811">
    <property type="entry name" value="Nudix"/>
    <property type="match status" value="1"/>
</dbReference>
<evidence type="ECO:0000313" key="3">
    <source>
        <dbReference type="EMBL" id="KAE8942353.1"/>
    </source>
</evidence>
<evidence type="ECO:0000256" key="1">
    <source>
        <dbReference type="ARBA" id="ARBA00022801"/>
    </source>
</evidence>
<evidence type="ECO:0000313" key="6">
    <source>
        <dbReference type="EMBL" id="KAE9122748.1"/>
    </source>
</evidence>
<sequence length="304" mass="34027">MTDFNKQLTFTIAPYPSHRIVKFGVRPTTAVELMGVMLQLGRRSVRRSALVCHASIASSRSPPTAPVQAAYFFSGRDSRQLPRVVSEQTLFENPWIRLKRILFLDAKGSERHWTGLERTTTYPKPSSDAVVVADSAQEQQEQKQEQEVCDAVVVFPFLTKPGAPTRVVLIRQFRPPVGQWVLELPAGLIDAQEAPEVAAMRELKEETGYVGSRVLHMGPPMVNDQGVTNGKCRLLLVEVRDEEQQSPRQQQLEPDEIIHVVHAPLEGLVHWLEARKLREKDAIDARLYSYALGLHALPSGLGSL</sequence>
<dbReference type="PROSITE" id="PS51462">
    <property type="entry name" value="NUDIX"/>
    <property type="match status" value="1"/>
</dbReference>
<dbReference type="Proteomes" id="UP000441208">
    <property type="component" value="Unassembled WGS sequence"/>
</dbReference>
<evidence type="ECO:0000313" key="4">
    <source>
        <dbReference type="EMBL" id="KAE9019825.1"/>
    </source>
</evidence>
<proteinExistence type="predicted"/>
<dbReference type="Proteomes" id="UP000429523">
    <property type="component" value="Unassembled WGS sequence"/>
</dbReference>
<evidence type="ECO:0000313" key="9">
    <source>
        <dbReference type="EMBL" id="KAE9243153.1"/>
    </source>
</evidence>
<evidence type="ECO:0000313" key="8">
    <source>
        <dbReference type="EMBL" id="KAE9221189.1"/>
    </source>
</evidence>
<protein>
    <recommendedName>
        <fullName evidence="2">Nudix hydrolase domain-containing protein</fullName>
    </recommendedName>
</protein>
<dbReference type="Proteomes" id="UP000460718">
    <property type="component" value="Unassembled WGS sequence"/>
</dbReference>
<evidence type="ECO:0000313" key="16">
    <source>
        <dbReference type="Proteomes" id="UP000440367"/>
    </source>
</evidence>
<dbReference type="EMBL" id="QXFY01000201">
    <property type="protein sequence ID" value="KAE9352489.1"/>
    <property type="molecule type" value="Genomic_DNA"/>
</dbReference>
<evidence type="ECO:0000313" key="22">
    <source>
        <dbReference type="Proteomes" id="UP000488956"/>
    </source>
</evidence>
<evidence type="ECO:0000313" key="17">
    <source>
        <dbReference type="Proteomes" id="UP000440732"/>
    </source>
</evidence>
<dbReference type="PANTHER" id="PTHR11839">
    <property type="entry name" value="UDP/ADP-SUGAR PYROPHOSPHATASE"/>
    <property type="match status" value="1"/>
</dbReference>
<dbReference type="AlphaFoldDB" id="A0A6A3ZUQ1"/>
<dbReference type="GO" id="GO:0006753">
    <property type="term" value="P:nucleoside phosphate metabolic process"/>
    <property type="evidence" value="ECO:0007669"/>
    <property type="project" value="TreeGrafter"/>
</dbReference>
<dbReference type="EMBL" id="QXGF01000311">
    <property type="protein sequence ID" value="KAE8942353.1"/>
    <property type="molecule type" value="Genomic_DNA"/>
</dbReference>
<reference evidence="13 14" key="1">
    <citation type="submission" date="2018-08" db="EMBL/GenBank/DDBJ databases">
        <title>Genomic investigation of the strawberry pathogen Phytophthora fragariae indicates pathogenicity is determined by transcriptional variation in three key races.</title>
        <authorList>
            <person name="Adams T.M."/>
            <person name="Armitage A.D."/>
            <person name="Sobczyk M.K."/>
            <person name="Bates H.J."/>
            <person name="Dunwell J.M."/>
            <person name="Nellist C.F."/>
            <person name="Harrison R.J."/>
        </authorList>
    </citation>
    <scope>NUCLEOTIDE SEQUENCE [LARGE SCALE GENOMIC DNA]</scope>
    <source>
        <strain evidence="11 15">A4</strain>
        <strain evidence="10 16">BC-1</strain>
        <strain evidence="9 20">BC-23</strain>
        <strain evidence="8 14">NOV-27</strain>
        <strain evidence="7 17">NOV-5</strain>
        <strain evidence="6 18">NOV-71</strain>
        <strain evidence="12 21">NOV-77</strain>
        <strain evidence="3 13">NOV-9</strain>
        <strain evidence="5 22">ONT-3</strain>
        <strain evidence="4 19">SCRP245</strain>
    </source>
</reference>
<dbReference type="Proteomes" id="UP000486351">
    <property type="component" value="Unassembled WGS sequence"/>
</dbReference>
<dbReference type="GO" id="GO:0016787">
    <property type="term" value="F:hydrolase activity"/>
    <property type="evidence" value="ECO:0007669"/>
    <property type="project" value="UniProtKB-KW"/>
</dbReference>
<evidence type="ECO:0000313" key="20">
    <source>
        <dbReference type="Proteomes" id="UP000476176"/>
    </source>
</evidence>
<dbReference type="Proteomes" id="UP000433483">
    <property type="component" value="Unassembled WGS sequence"/>
</dbReference>
<name>A0A6A3ZUQ1_9STRA</name>
<dbReference type="PROSITE" id="PS00893">
    <property type="entry name" value="NUDIX_BOX"/>
    <property type="match status" value="1"/>
</dbReference>
<dbReference type="EMBL" id="QXGB01000283">
    <property type="protein sequence ID" value="KAE9221189.1"/>
    <property type="molecule type" value="Genomic_DNA"/>
</dbReference>
<dbReference type="EMBL" id="QXFW01000227">
    <property type="protein sequence ID" value="KAE9019825.1"/>
    <property type="molecule type" value="Genomic_DNA"/>
</dbReference>
<evidence type="ECO:0000313" key="5">
    <source>
        <dbReference type="EMBL" id="KAE9122676.1"/>
    </source>
</evidence>
<dbReference type="CDD" id="cd18888">
    <property type="entry name" value="NUDIX_ADPRase_Nudt5"/>
    <property type="match status" value="1"/>
</dbReference>
<dbReference type="InterPro" id="IPR020084">
    <property type="entry name" value="NUDIX_hydrolase_CS"/>
</dbReference>
<dbReference type="Proteomes" id="UP000437068">
    <property type="component" value="Unassembled WGS sequence"/>
</dbReference>
<organism evidence="10 16">
    <name type="scientific">Phytophthora fragariae</name>
    <dbReference type="NCBI Taxonomy" id="53985"/>
    <lineage>
        <taxon>Eukaryota</taxon>
        <taxon>Sar</taxon>
        <taxon>Stramenopiles</taxon>
        <taxon>Oomycota</taxon>
        <taxon>Peronosporomycetes</taxon>
        <taxon>Peronosporales</taxon>
        <taxon>Peronosporaceae</taxon>
        <taxon>Phytophthora</taxon>
    </lineage>
</organism>
<evidence type="ECO:0000313" key="15">
    <source>
        <dbReference type="Proteomes" id="UP000437068"/>
    </source>
</evidence>
<evidence type="ECO:0000313" key="18">
    <source>
        <dbReference type="Proteomes" id="UP000441208"/>
    </source>
</evidence>
<dbReference type="EMBL" id="QXGD01000308">
    <property type="protein sequence ID" value="KAE9243879.1"/>
    <property type="molecule type" value="Genomic_DNA"/>
</dbReference>
<evidence type="ECO:0000313" key="13">
    <source>
        <dbReference type="Proteomes" id="UP000429523"/>
    </source>
</evidence>
<evidence type="ECO:0000313" key="19">
    <source>
        <dbReference type="Proteomes" id="UP000460718"/>
    </source>
</evidence>
<keyword evidence="14" id="KW-1185">Reference proteome</keyword>
<dbReference type="Proteomes" id="UP000440367">
    <property type="component" value="Unassembled WGS sequence"/>
</dbReference>
<dbReference type="EMBL" id="QXFZ01000290">
    <property type="protein sequence ID" value="KAE9122748.1"/>
    <property type="molecule type" value="Genomic_DNA"/>
</dbReference>
<evidence type="ECO:0000313" key="21">
    <source>
        <dbReference type="Proteomes" id="UP000486351"/>
    </source>
</evidence>
<dbReference type="EMBL" id="QXGE01000266">
    <property type="protein sequence ID" value="KAE9317960.1"/>
    <property type="molecule type" value="Genomic_DNA"/>
</dbReference>
<keyword evidence="1" id="KW-0378">Hydrolase</keyword>
<evidence type="ECO:0000259" key="2">
    <source>
        <dbReference type="PROSITE" id="PS51462"/>
    </source>
</evidence>
<dbReference type="Proteomes" id="UP000476176">
    <property type="component" value="Unassembled WGS sequence"/>
</dbReference>
<evidence type="ECO:0000313" key="14">
    <source>
        <dbReference type="Proteomes" id="UP000433483"/>
    </source>
</evidence>
<comment type="caution">
    <text evidence="10">The sequence shown here is derived from an EMBL/GenBank/DDBJ whole genome shotgun (WGS) entry which is preliminary data.</text>
</comment>
<dbReference type="InterPro" id="IPR000086">
    <property type="entry name" value="NUDIX_hydrolase_dom"/>
</dbReference>
<feature type="domain" description="Nudix hydrolase" evidence="2">
    <location>
        <begin position="147"/>
        <end position="287"/>
    </location>
</feature>
<evidence type="ECO:0000313" key="7">
    <source>
        <dbReference type="EMBL" id="KAE9151752.1"/>
    </source>
</evidence>
<dbReference type="EMBL" id="QXGA01000134">
    <property type="protein sequence ID" value="KAE9151752.1"/>
    <property type="molecule type" value="Genomic_DNA"/>
</dbReference>
<dbReference type="PANTHER" id="PTHR11839:SF1">
    <property type="entry name" value="ADP-SUGAR PYROPHOSPHATASE"/>
    <property type="match status" value="1"/>
</dbReference>
<dbReference type="EMBL" id="QXGC01000251">
    <property type="protein sequence ID" value="KAE9243153.1"/>
    <property type="molecule type" value="Genomic_DNA"/>
</dbReference>
<evidence type="ECO:0000313" key="12">
    <source>
        <dbReference type="EMBL" id="KAE9352489.1"/>
    </source>
</evidence>
<accession>A0A6A3ZUQ1</accession>
<evidence type="ECO:0000313" key="11">
    <source>
        <dbReference type="EMBL" id="KAE9317960.1"/>
    </source>
</evidence>
<dbReference type="OrthoDB" id="10249920at2759"/>